<gene>
    <name evidence="1" type="ORF">SAMN02746066_04084</name>
</gene>
<keyword evidence="2" id="KW-1185">Reference proteome</keyword>
<evidence type="ECO:0000313" key="2">
    <source>
        <dbReference type="Proteomes" id="UP000184038"/>
    </source>
</evidence>
<dbReference type="RefSeq" id="WP_073290824.1">
    <property type="nucleotide sequence ID" value="NZ_FRCP01000023.1"/>
</dbReference>
<protein>
    <submittedName>
        <fullName evidence="1">Uncharacterized protein</fullName>
    </submittedName>
</protein>
<dbReference type="AlphaFoldDB" id="A0A1M7MX54"/>
<organism evidence="1 2">
    <name type="scientific">Anaerosporobacter mobilis DSM 15930</name>
    <dbReference type="NCBI Taxonomy" id="1120996"/>
    <lineage>
        <taxon>Bacteria</taxon>
        <taxon>Bacillati</taxon>
        <taxon>Bacillota</taxon>
        <taxon>Clostridia</taxon>
        <taxon>Lachnospirales</taxon>
        <taxon>Lachnospiraceae</taxon>
        <taxon>Anaerosporobacter</taxon>
    </lineage>
</organism>
<dbReference type="STRING" id="1120996.SAMN02746066_04084"/>
<name>A0A1M7MX54_9FIRM</name>
<dbReference type="Proteomes" id="UP000184038">
    <property type="component" value="Unassembled WGS sequence"/>
</dbReference>
<evidence type="ECO:0000313" key="1">
    <source>
        <dbReference type="EMBL" id="SHM95639.1"/>
    </source>
</evidence>
<proteinExistence type="predicted"/>
<accession>A0A1M7MX54</accession>
<dbReference type="EMBL" id="FRCP01000023">
    <property type="protein sequence ID" value="SHM95639.1"/>
    <property type="molecule type" value="Genomic_DNA"/>
</dbReference>
<sequence length="76" mass="8685">MVRKHDVFTDIEINSNAKKKTTLLLVNGEVITGVSHGVEPAYDDDGEELDFEYLVFSVDNENQDRFLKLDDIKKIV</sequence>
<reference evidence="1 2" key="1">
    <citation type="submission" date="2016-11" db="EMBL/GenBank/DDBJ databases">
        <authorList>
            <person name="Jaros S."/>
            <person name="Januszkiewicz K."/>
            <person name="Wedrychowicz H."/>
        </authorList>
    </citation>
    <scope>NUCLEOTIDE SEQUENCE [LARGE SCALE GENOMIC DNA]</scope>
    <source>
        <strain evidence="1 2">DSM 15930</strain>
    </source>
</reference>